<keyword evidence="1" id="KW-0812">Transmembrane</keyword>
<dbReference type="Proteomes" id="UP000424527">
    <property type="component" value="Unassembled WGS sequence"/>
</dbReference>
<dbReference type="EMBL" id="REGW02000007">
    <property type="protein sequence ID" value="KAE8294680.1"/>
    <property type="molecule type" value="Genomic_DNA"/>
</dbReference>
<sequence>MIPAAAAEIVCNVTRLRDDLYKYQLSSPSQCKMGWEDVNKTAYAHEFVFDSDRVHNITRDYILLKSCQDYMHFTDDCLKHDAVEEVHCRVNCTLLSSLPVIEDLQSTSVNATDLTCIFGSWCPETWKAALLFSGPLIFFLAICCIVVCIRRRAKCRRGGHMETIAYTPANGEIKMQMI</sequence>
<comment type="caution">
    <text evidence="2">The sequence shown here is derived from an EMBL/GenBank/DDBJ whole genome shotgun (WGS) entry which is preliminary data.</text>
</comment>
<dbReference type="AlphaFoldDB" id="A0A6G0ITB3"/>
<evidence type="ECO:0000313" key="2">
    <source>
        <dbReference type="EMBL" id="KAE8294680.1"/>
    </source>
</evidence>
<name>A0A6G0ITB3_LARCR</name>
<evidence type="ECO:0000256" key="1">
    <source>
        <dbReference type="SAM" id="Phobius"/>
    </source>
</evidence>
<keyword evidence="1" id="KW-0472">Membrane</keyword>
<organism evidence="2 3">
    <name type="scientific">Larimichthys crocea</name>
    <name type="common">Large yellow croaker</name>
    <name type="synonym">Pseudosciaena crocea</name>
    <dbReference type="NCBI Taxonomy" id="215358"/>
    <lineage>
        <taxon>Eukaryota</taxon>
        <taxon>Metazoa</taxon>
        <taxon>Chordata</taxon>
        <taxon>Craniata</taxon>
        <taxon>Vertebrata</taxon>
        <taxon>Euteleostomi</taxon>
        <taxon>Actinopterygii</taxon>
        <taxon>Neopterygii</taxon>
        <taxon>Teleostei</taxon>
        <taxon>Neoteleostei</taxon>
        <taxon>Acanthomorphata</taxon>
        <taxon>Eupercaria</taxon>
        <taxon>Sciaenidae</taxon>
        <taxon>Larimichthys</taxon>
    </lineage>
</organism>
<evidence type="ECO:0000313" key="3">
    <source>
        <dbReference type="Proteomes" id="UP000424527"/>
    </source>
</evidence>
<proteinExistence type="predicted"/>
<accession>A0A6G0ITB3</accession>
<feature type="transmembrane region" description="Helical" evidence="1">
    <location>
        <begin position="128"/>
        <end position="149"/>
    </location>
</feature>
<keyword evidence="3" id="KW-1185">Reference proteome</keyword>
<reference evidence="2 3" key="1">
    <citation type="submission" date="2019-07" db="EMBL/GenBank/DDBJ databases">
        <title>Chromosome genome assembly for large yellow croaker.</title>
        <authorList>
            <person name="Xiao S."/>
        </authorList>
    </citation>
    <scope>NUCLEOTIDE SEQUENCE [LARGE SCALE GENOMIC DNA]</scope>
    <source>
        <strain evidence="2">JMULYC20181020</strain>
        <tissue evidence="2">Muscle</tissue>
    </source>
</reference>
<gene>
    <name evidence="2" type="ORF">D5F01_LYC07641</name>
</gene>
<keyword evidence="1" id="KW-1133">Transmembrane helix</keyword>
<protein>
    <submittedName>
        <fullName evidence="2">Uncharacterized protein</fullName>
    </submittedName>
</protein>